<dbReference type="EMBL" id="CABFNS010000937">
    <property type="protein sequence ID" value="VUC37198.1"/>
    <property type="molecule type" value="Genomic_DNA"/>
</dbReference>
<proteinExistence type="inferred from homology"/>
<dbReference type="Pfam" id="PF11991">
    <property type="entry name" value="Trp_DMAT"/>
    <property type="match status" value="1"/>
</dbReference>
<evidence type="ECO:0000313" key="4">
    <source>
        <dbReference type="Proteomes" id="UP000766486"/>
    </source>
</evidence>
<dbReference type="SFLD" id="SFLDS00036">
    <property type="entry name" value="Aromatic_Prenyltransferase"/>
    <property type="match status" value="1"/>
</dbReference>
<keyword evidence="2" id="KW-0808">Transferase</keyword>
<gene>
    <name evidence="3" type="ORF">CLO192961_LOCUS466268</name>
</gene>
<accession>A0ABY6V237</accession>
<dbReference type="InterPro" id="IPR012148">
    <property type="entry name" value="ABBA_DMATS-like"/>
</dbReference>
<dbReference type="NCBIfam" id="TIGR03429">
    <property type="entry name" value="arom_pren_DMATS"/>
    <property type="match status" value="1"/>
</dbReference>
<sequence>MTPNTDVAAQPLARPWDVLARWLPPRTPDCDYWWQLTGPHLATMMELAGYGAERQFEALLFHYHWVVPYLGPQPNPDGTVKWKSLLGAEGSPIEYSWKWNQPGGQPEVRHCFEAINEFTGTSLDPLNQLANRELLHRLQEPVKSLNLEWCNHFVATLYDHDLSKYATDSSKGAHVTSTIFTAIEFLQNSYLFKTYFLPRKIGQFGPASMSVWKESLAGLELENEARASLYDFLDNNEQGKLLSPFMIAVDDVEPAASRLKLYFQTPRTSFNSIREVMSLGGKIQVPEKSLRDLRDLIVSAAGLADDFPDDAELPLPEYNPAAADNFTELPILLQGSLYYFDIALGAKTESLGIKYYASARRYAGSDLSWARGVMSWMRSKGRGEYCDKYLSLLESFSPHRSLGGDTGIQAYMSCMFKAGGELDVTSYVSPEAFHPNRQNKK</sequence>
<evidence type="ECO:0000313" key="3">
    <source>
        <dbReference type="EMBL" id="VUC37198.1"/>
    </source>
</evidence>
<evidence type="ECO:0000256" key="2">
    <source>
        <dbReference type="ARBA" id="ARBA00022679"/>
    </source>
</evidence>
<dbReference type="SFLD" id="SFLDG01162">
    <property type="entry name" value="I"/>
    <property type="match status" value="1"/>
</dbReference>
<dbReference type="CDD" id="cd13929">
    <property type="entry name" value="PT-DMATS_CymD"/>
    <property type="match status" value="1"/>
</dbReference>
<keyword evidence="4" id="KW-1185">Reference proteome</keyword>
<organism evidence="3 4">
    <name type="scientific">Bionectria ochroleuca</name>
    <name type="common">Gliocladium roseum</name>
    <dbReference type="NCBI Taxonomy" id="29856"/>
    <lineage>
        <taxon>Eukaryota</taxon>
        <taxon>Fungi</taxon>
        <taxon>Dikarya</taxon>
        <taxon>Ascomycota</taxon>
        <taxon>Pezizomycotina</taxon>
        <taxon>Sordariomycetes</taxon>
        <taxon>Hypocreomycetidae</taxon>
        <taxon>Hypocreales</taxon>
        <taxon>Bionectriaceae</taxon>
        <taxon>Clonostachys</taxon>
    </lineage>
</organism>
<evidence type="ECO:0000256" key="1">
    <source>
        <dbReference type="ARBA" id="ARBA00010209"/>
    </source>
</evidence>
<dbReference type="PANTHER" id="PTHR40627:SF4">
    <property type="entry name" value="PRENYLTRANSFERASE ASQH1-RELATED"/>
    <property type="match status" value="1"/>
</dbReference>
<dbReference type="Proteomes" id="UP000766486">
    <property type="component" value="Unassembled WGS sequence"/>
</dbReference>
<protein>
    <submittedName>
        <fullName evidence="3">Uncharacterized protein</fullName>
    </submittedName>
</protein>
<dbReference type="InterPro" id="IPR017795">
    <property type="entry name" value="ABBA_NscD-like"/>
</dbReference>
<dbReference type="PANTHER" id="PTHR40627">
    <property type="entry name" value="INDOLE PRENYLTRANSFERASE TDIB-RELATED"/>
    <property type="match status" value="1"/>
</dbReference>
<name>A0ABY6V237_BIOOC</name>
<reference evidence="3 4" key="1">
    <citation type="submission" date="2019-06" db="EMBL/GenBank/DDBJ databases">
        <authorList>
            <person name="Broberg M."/>
        </authorList>
    </citation>
    <scope>NUCLEOTIDE SEQUENCE [LARGE SCALE GENOMIC DNA]</scope>
</reference>
<dbReference type="PIRSF" id="PIRSF000509">
    <property type="entry name" value="Trp_DMAT"/>
    <property type="match status" value="1"/>
</dbReference>
<comment type="similarity">
    <text evidence="1">Belongs to the tryptophan dimethylallyltransferase family.</text>
</comment>
<dbReference type="InterPro" id="IPR033964">
    <property type="entry name" value="ABBA"/>
</dbReference>
<comment type="caution">
    <text evidence="3">The sequence shown here is derived from an EMBL/GenBank/DDBJ whole genome shotgun (WGS) entry which is preliminary data.</text>
</comment>